<dbReference type="Proteomes" id="UP001597180">
    <property type="component" value="Unassembled WGS sequence"/>
</dbReference>
<evidence type="ECO:0000256" key="1">
    <source>
        <dbReference type="SAM" id="MobiDB-lite"/>
    </source>
</evidence>
<reference evidence="3" key="1">
    <citation type="journal article" date="2019" name="Int. J. Syst. Evol. Microbiol.">
        <title>The Global Catalogue of Microorganisms (GCM) 10K type strain sequencing project: providing services to taxonomists for standard genome sequencing and annotation.</title>
        <authorList>
            <consortium name="The Broad Institute Genomics Platform"/>
            <consortium name="The Broad Institute Genome Sequencing Center for Infectious Disease"/>
            <person name="Wu L."/>
            <person name="Ma J."/>
        </authorList>
    </citation>
    <scope>NUCLEOTIDE SEQUENCE [LARGE SCALE GENOMIC DNA]</scope>
    <source>
        <strain evidence="3">CCUG 53270</strain>
    </source>
</reference>
<evidence type="ECO:0000313" key="3">
    <source>
        <dbReference type="Proteomes" id="UP001597180"/>
    </source>
</evidence>
<dbReference type="RefSeq" id="WP_079913627.1">
    <property type="nucleotide sequence ID" value="NZ_BAABJG010000029.1"/>
</dbReference>
<gene>
    <name evidence="2" type="ORF">ACFQ4B_13430</name>
</gene>
<accession>A0ABW3UL37</accession>
<keyword evidence="3" id="KW-1185">Reference proteome</keyword>
<protein>
    <submittedName>
        <fullName evidence="2">Uncharacterized protein</fullName>
    </submittedName>
</protein>
<organism evidence="2 3">
    <name type="scientific">Paenibacillus vulneris</name>
    <dbReference type="NCBI Taxonomy" id="1133364"/>
    <lineage>
        <taxon>Bacteria</taxon>
        <taxon>Bacillati</taxon>
        <taxon>Bacillota</taxon>
        <taxon>Bacilli</taxon>
        <taxon>Bacillales</taxon>
        <taxon>Paenibacillaceae</taxon>
        <taxon>Paenibacillus</taxon>
    </lineage>
</organism>
<proteinExistence type="predicted"/>
<comment type="caution">
    <text evidence="2">The sequence shown here is derived from an EMBL/GenBank/DDBJ whole genome shotgun (WGS) entry which is preliminary data.</text>
</comment>
<evidence type="ECO:0000313" key="2">
    <source>
        <dbReference type="EMBL" id="MFD1221122.1"/>
    </source>
</evidence>
<feature type="region of interest" description="Disordered" evidence="1">
    <location>
        <begin position="106"/>
        <end position="128"/>
    </location>
</feature>
<sequence>MTGVPIFFEFENEKSALLAKETLEELGYHTGLHREWKLPALHIDVENNDLTSALEIAQAHGGRLKEMEGAATESDTYAMAYNEADYISIPAHLINEDLMENDSTTADTFPGVAAGESDSGNGHPVFDPSTDDYNYFDAGVRL</sequence>
<dbReference type="EMBL" id="JBHTLU010000014">
    <property type="protein sequence ID" value="MFD1221122.1"/>
    <property type="molecule type" value="Genomic_DNA"/>
</dbReference>
<name>A0ABW3UL37_9BACL</name>